<name>A0A931G359_9ACTN</name>
<keyword evidence="1" id="KW-0560">Oxidoreductase</keyword>
<dbReference type="InterPro" id="IPR015590">
    <property type="entry name" value="Aldehyde_DH_dom"/>
</dbReference>
<dbReference type="Gene3D" id="3.40.309.10">
    <property type="entry name" value="Aldehyde Dehydrogenase, Chain A, domain 2"/>
    <property type="match status" value="1"/>
</dbReference>
<organism evidence="4 5">
    <name type="scientific">Actinoplanes aureus</name>
    <dbReference type="NCBI Taxonomy" id="2792083"/>
    <lineage>
        <taxon>Bacteria</taxon>
        <taxon>Bacillati</taxon>
        <taxon>Actinomycetota</taxon>
        <taxon>Actinomycetes</taxon>
        <taxon>Micromonosporales</taxon>
        <taxon>Micromonosporaceae</taxon>
        <taxon>Actinoplanes</taxon>
    </lineage>
</organism>
<dbReference type="PANTHER" id="PTHR43353">
    <property type="entry name" value="SUCCINATE-SEMIALDEHYDE DEHYDROGENASE, MITOCHONDRIAL"/>
    <property type="match status" value="1"/>
</dbReference>
<dbReference type="InterPro" id="IPR050740">
    <property type="entry name" value="Aldehyde_DH_Superfamily"/>
</dbReference>
<comment type="caution">
    <text evidence="4">The sequence shown here is derived from an EMBL/GenBank/DDBJ whole genome shotgun (WGS) entry which is preliminary data.</text>
</comment>
<evidence type="ECO:0000256" key="1">
    <source>
        <dbReference type="ARBA" id="ARBA00023002"/>
    </source>
</evidence>
<dbReference type="GO" id="GO:0016620">
    <property type="term" value="F:oxidoreductase activity, acting on the aldehyde or oxo group of donors, NAD or NADP as acceptor"/>
    <property type="evidence" value="ECO:0007669"/>
    <property type="project" value="InterPro"/>
</dbReference>
<feature type="domain" description="Aldehyde dehydrogenase" evidence="3">
    <location>
        <begin position="3"/>
        <end position="293"/>
    </location>
</feature>
<feature type="compositionally biased region" description="Low complexity" evidence="2">
    <location>
        <begin position="371"/>
        <end position="384"/>
    </location>
</feature>
<proteinExistence type="predicted"/>
<evidence type="ECO:0000256" key="2">
    <source>
        <dbReference type="SAM" id="MobiDB-lite"/>
    </source>
</evidence>
<protein>
    <submittedName>
        <fullName evidence="4">Aldehyde dehydrogenase family protein</fullName>
    </submittedName>
</protein>
<dbReference type="EMBL" id="JADQTO010000039">
    <property type="protein sequence ID" value="MBG0568497.1"/>
    <property type="molecule type" value="Genomic_DNA"/>
</dbReference>
<dbReference type="AlphaFoldDB" id="A0A931G359"/>
<dbReference type="InterPro" id="IPR016163">
    <property type="entry name" value="Ald_DH_C"/>
</dbReference>
<evidence type="ECO:0000259" key="3">
    <source>
        <dbReference type="Pfam" id="PF00171"/>
    </source>
</evidence>
<dbReference type="Pfam" id="PF00171">
    <property type="entry name" value="Aldedh"/>
    <property type="match status" value="1"/>
</dbReference>
<dbReference type="InterPro" id="IPR016162">
    <property type="entry name" value="Ald_DH_N"/>
</dbReference>
<gene>
    <name evidence="4" type="ORF">I4J89_44455</name>
</gene>
<dbReference type="PANTHER" id="PTHR43353:SF3">
    <property type="entry name" value="ALDEHYDE DEHYDROGENASE-RELATED"/>
    <property type="match status" value="1"/>
</dbReference>
<evidence type="ECO:0000313" key="4">
    <source>
        <dbReference type="EMBL" id="MBG0568497.1"/>
    </source>
</evidence>
<dbReference type="SUPFAM" id="SSF53720">
    <property type="entry name" value="ALDH-like"/>
    <property type="match status" value="2"/>
</dbReference>
<dbReference type="Proteomes" id="UP000598146">
    <property type="component" value="Unassembled WGS sequence"/>
</dbReference>
<feature type="region of interest" description="Disordered" evidence="2">
    <location>
        <begin position="371"/>
        <end position="409"/>
    </location>
</feature>
<dbReference type="Gene3D" id="3.40.605.10">
    <property type="entry name" value="Aldehyde Dehydrogenase, Chain A, domain 1"/>
    <property type="match status" value="2"/>
</dbReference>
<dbReference type="InterPro" id="IPR016161">
    <property type="entry name" value="Ald_DH/histidinol_DH"/>
</dbReference>
<keyword evidence="5" id="KW-1185">Reference proteome</keyword>
<dbReference type="RefSeq" id="WP_196420268.1">
    <property type="nucleotide sequence ID" value="NZ_JADQTO010000039.1"/>
</dbReference>
<evidence type="ECO:0000313" key="5">
    <source>
        <dbReference type="Proteomes" id="UP000598146"/>
    </source>
</evidence>
<accession>A0A931G359</accession>
<sequence length="563" mass="57264">MTEVPSIDPRTGETVELVAPETTTVEVDRLCRAALSAAEPLEGLGRDGRAALLSALAEALEEAREQIVAVADRETGLGTTRLNGELTRTTYQLRLFGEVLTDGGYLEATIDHAGDTPMGPRPDLRRMLVPIGPVAVFGASNFPLAFSVPGGDTASALAAGCPVVVKAHGSHPATSQLVFDVLVAAARKAGAPEGTLGIVHGQQAGADLVAHPAIRAVGFTGSTGGARALLAIIEKRPDPIPFYGELSSLNPVVVTPAAAADRAAGIGADLAGSFTLGAGQFCTKPGLAFIPAGPDGDALVAAVRETIAATEPMVLLNAGIAASYHRGTAALRATPGLELAASGSAVEAAPGAVPGSPVGAVPGSAAAGQSAVAGPAASADSGSAEPGRPLETRPGSAEPASLGEAATVGFRGTPTLLTTTAADLPREATEECFGPVAIIARYTGEADLFAAFGTLPSSLTATVHRGPGETALPAEITRRLRQHAGRIIYDGYPTGVAVSWAQHHGGPWPATNTQHTSVGTSAIRRFLRPVTWQNAPADLLPAELRDEFDSIPRRVDGRFHPIP</sequence>
<reference evidence="4" key="1">
    <citation type="submission" date="2020-11" db="EMBL/GenBank/DDBJ databases">
        <title>Isolation and identification of active actinomycetes.</title>
        <authorList>
            <person name="Sun X."/>
        </authorList>
    </citation>
    <scope>NUCLEOTIDE SEQUENCE</scope>
    <source>
        <strain evidence="4">NEAU-A11</strain>
    </source>
</reference>